<dbReference type="SUPFAM" id="SSF51445">
    <property type="entry name" value="(Trans)glycosidases"/>
    <property type="match status" value="1"/>
</dbReference>
<evidence type="ECO:0000313" key="5">
    <source>
        <dbReference type="Proteomes" id="UP000283297"/>
    </source>
</evidence>
<evidence type="ECO:0000256" key="2">
    <source>
        <dbReference type="ARBA" id="ARBA00022801"/>
    </source>
</evidence>
<keyword evidence="2" id="KW-0378">Hydrolase</keyword>
<accession>A0A415K0P1</accession>
<dbReference type="InterPro" id="IPR002053">
    <property type="entry name" value="Glyco_hydro_25"/>
</dbReference>
<dbReference type="Proteomes" id="UP000283297">
    <property type="component" value="Unassembled WGS sequence"/>
</dbReference>
<evidence type="ECO:0008006" key="6">
    <source>
        <dbReference type="Google" id="ProtNLM"/>
    </source>
</evidence>
<dbReference type="InterPro" id="IPR048713">
    <property type="entry name" value="Choline_bind_rpt"/>
</dbReference>
<dbReference type="Gene3D" id="3.20.20.80">
    <property type="entry name" value="Glycosidases"/>
    <property type="match status" value="1"/>
</dbReference>
<protein>
    <recommendedName>
        <fullName evidence="6">YkuD domain-containing protein</fullName>
    </recommendedName>
</protein>
<dbReference type="EMBL" id="QRON01000002">
    <property type="protein sequence ID" value="RHL29881.1"/>
    <property type="molecule type" value="Genomic_DNA"/>
</dbReference>
<sequence>MKKGIIKRVLLCILVVGAITIKKDDIFANTVQIGNKTVEVTEEMLQDPEFYKYYGIDEQKRLYVAANVEEYDENAENLYRGARTDNGILGCDVSQYQGDIDWNKAKNAGINFVFIRVAKRGLSNGVIYEDTNYKKNIEGALKAGIKVGCYIFSEAITNEEAIEEADYIMQRVSGYNISLPVVIDYEGFTNGHRIYNANLTRQQVTDIVSTFCERVKSRGYTPAVYGSASYFKTYMDGVTLSSKYNIWAAAYSKRPEEYTSTTYDFWQFSETGDAKAYGMQSKNLDMDYCYSWNGLADSGNGNFKYYNNGIVNRNYTGFTIYNGDWYLMKNGSVDTSYTGLYYYNKEWWYLKNGKLDFSITTLCEYNGKWWYVKNSKVDFSATTVYKYYTTWWYVKNGQVDFKANTLCKYNGSWWYIRDGHVDYSTTTVHKYNGTWWYVRDGYVDFKARTLCKYNGTWWYIDKGRIDWNTVTVVKFGSTWYYVHNGYLNWNDNGLCYYNGRWWYIRNGVIDFNAVTLCKYNGIWWYVHDGFVDFSARTLCKYGSTWWFINHGQVSWEERTLVKYGNTWYFVNNGQLDWNYTGTCQYDGYVYYVRNGVVDFSVARYKNSDWVSGLNISKSAKQLILVQADGTYADVSMHYKDADGNWSQIVSTTGRVGKNGIGKTKEGDGKTPIGVYSFIKAFGNASDPGCAISYTHCDSSYYWVDDSDSRYYNQFVSTKNVKKDWKSAEHISRVGASYNYVLALNYNKENKKGAGSAIFLHCGTKSTAGCVAVPENVMKLIMKSVHKDCYIIIDYKSNIGKY</sequence>
<dbReference type="GO" id="GO:0003796">
    <property type="term" value="F:lysozyme activity"/>
    <property type="evidence" value="ECO:0007669"/>
    <property type="project" value="InterPro"/>
</dbReference>
<dbReference type="AlphaFoldDB" id="A0A415K0P1"/>
<dbReference type="PANTHER" id="PTHR38589">
    <property type="entry name" value="BLR0621 PROTEIN"/>
    <property type="match status" value="1"/>
</dbReference>
<gene>
    <name evidence="4" type="ORF">DW028_04465</name>
</gene>
<name>A0A415K0P1_9FIRM</name>
<dbReference type="Pfam" id="PF01183">
    <property type="entry name" value="Glyco_hydro_25"/>
    <property type="match status" value="1"/>
</dbReference>
<dbReference type="InterPro" id="IPR017853">
    <property type="entry name" value="GH"/>
</dbReference>
<reference evidence="4 5" key="1">
    <citation type="submission" date="2018-08" db="EMBL/GenBank/DDBJ databases">
        <title>A genome reference for cultivated species of the human gut microbiota.</title>
        <authorList>
            <person name="Zou Y."/>
            <person name="Xue W."/>
            <person name="Luo G."/>
        </authorList>
    </citation>
    <scope>NUCLEOTIDE SEQUENCE [LARGE SCALE GENOMIC DNA]</scope>
    <source>
        <strain evidence="4 5">AF38-24</strain>
    </source>
</reference>
<dbReference type="InterPro" id="IPR018077">
    <property type="entry name" value="Glyco_hydro_fam25_subgr"/>
</dbReference>
<comment type="caution">
    <text evidence="4">The sequence shown here is derived from an EMBL/GenBank/DDBJ whole genome shotgun (WGS) entry which is preliminary data.</text>
</comment>
<organism evidence="4 5">
    <name type="scientific">Agathobacter rectalis</name>
    <dbReference type="NCBI Taxonomy" id="39491"/>
    <lineage>
        <taxon>Bacteria</taxon>
        <taxon>Bacillati</taxon>
        <taxon>Bacillota</taxon>
        <taxon>Clostridia</taxon>
        <taxon>Lachnospirales</taxon>
        <taxon>Lachnospiraceae</taxon>
        <taxon>Agathobacter</taxon>
    </lineage>
</organism>
<keyword evidence="3" id="KW-0326">Glycosidase</keyword>
<dbReference type="GO" id="GO:0016998">
    <property type="term" value="P:cell wall macromolecule catabolic process"/>
    <property type="evidence" value="ECO:0007669"/>
    <property type="project" value="InterPro"/>
</dbReference>
<dbReference type="PROSITE" id="PS51904">
    <property type="entry name" value="GLYCOSYL_HYDROL_F25_2"/>
    <property type="match status" value="1"/>
</dbReference>
<dbReference type="Pfam" id="PF21540">
    <property type="entry name" value="Choline_bind_4"/>
    <property type="match status" value="13"/>
</dbReference>
<dbReference type="RefSeq" id="WP_118369533.1">
    <property type="nucleotide sequence ID" value="NZ_QRON01000002.1"/>
</dbReference>
<evidence type="ECO:0000256" key="1">
    <source>
        <dbReference type="ARBA" id="ARBA00010646"/>
    </source>
</evidence>
<proteinExistence type="inferred from homology"/>
<evidence type="ECO:0000256" key="3">
    <source>
        <dbReference type="ARBA" id="ARBA00023295"/>
    </source>
</evidence>
<dbReference type="GO" id="GO:0009253">
    <property type="term" value="P:peptidoglycan catabolic process"/>
    <property type="evidence" value="ECO:0007669"/>
    <property type="project" value="InterPro"/>
</dbReference>
<dbReference type="PANTHER" id="PTHR38589:SF1">
    <property type="entry name" value="BLR0621 PROTEIN"/>
    <property type="match status" value="1"/>
</dbReference>
<evidence type="ECO:0000313" key="4">
    <source>
        <dbReference type="EMBL" id="RHL29881.1"/>
    </source>
</evidence>
<comment type="similarity">
    <text evidence="1">Belongs to the glycosyl hydrolase 25 family.</text>
</comment>
<dbReference type="SMART" id="SM00641">
    <property type="entry name" value="Glyco_25"/>
    <property type="match status" value="1"/>
</dbReference>